<dbReference type="EMBL" id="CP063849">
    <property type="protein sequence ID" value="QOY86008.1"/>
    <property type="molecule type" value="Genomic_DNA"/>
</dbReference>
<proteinExistence type="predicted"/>
<dbReference type="CDD" id="cd06170">
    <property type="entry name" value="LuxR_C_like"/>
    <property type="match status" value="1"/>
</dbReference>
<gene>
    <name evidence="8" type="ORF">IRI77_24765</name>
</gene>
<evidence type="ECO:0000256" key="2">
    <source>
        <dbReference type="ARBA" id="ARBA00023015"/>
    </source>
</evidence>
<keyword evidence="4" id="KW-0804">Transcription</keyword>
<dbReference type="CDD" id="cd17535">
    <property type="entry name" value="REC_NarL-like"/>
    <property type="match status" value="1"/>
</dbReference>
<keyword evidence="1 5" id="KW-0597">Phosphoprotein</keyword>
<dbReference type="InterPro" id="IPR058245">
    <property type="entry name" value="NreC/VraR/RcsB-like_REC"/>
</dbReference>
<dbReference type="Gene3D" id="3.40.50.2300">
    <property type="match status" value="1"/>
</dbReference>
<dbReference type="InterPro" id="IPR011006">
    <property type="entry name" value="CheY-like_superfamily"/>
</dbReference>
<dbReference type="GO" id="GO:0000160">
    <property type="term" value="P:phosphorelay signal transduction system"/>
    <property type="evidence" value="ECO:0007669"/>
    <property type="project" value="InterPro"/>
</dbReference>
<evidence type="ECO:0000256" key="3">
    <source>
        <dbReference type="ARBA" id="ARBA00023125"/>
    </source>
</evidence>
<dbReference type="PROSITE" id="PS50110">
    <property type="entry name" value="RESPONSE_REGULATORY"/>
    <property type="match status" value="1"/>
</dbReference>
<dbReference type="PRINTS" id="PR00038">
    <property type="entry name" value="HTHLUXR"/>
</dbReference>
<dbReference type="KEGG" id="pfer:IRI77_24765"/>
<feature type="modified residue" description="4-aspartylphosphate" evidence="5">
    <location>
        <position position="59"/>
    </location>
</feature>
<dbReference type="InterPro" id="IPR001789">
    <property type="entry name" value="Sig_transdc_resp-reg_receiver"/>
</dbReference>
<keyword evidence="9" id="KW-1185">Reference proteome</keyword>
<dbReference type="PROSITE" id="PS50043">
    <property type="entry name" value="HTH_LUXR_2"/>
    <property type="match status" value="1"/>
</dbReference>
<dbReference type="InterPro" id="IPR016032">
    <property type="entry name" value="Sig_transdc_resp-reg_C-effctor"/>
</dbReference>
<dbReference type="PANTHER" id="PTHR43214">
    <property type="entry name" value="TWO-COMPONENT RESPONSE REGULATOR"/>
    <property type="match status" value="1"/>
</dbReference>
<name>A0A7S7NLX3_PALFE</name>
<dbReference type="Pfam" id="PF00072">
    <property type="entry name" value="Response_reg"/>
    <property type="match status" value="1"/>
</dbReference>
<dbReference type="GO" id="GO:0003677">
    <property type="term" value="F:DNA binding"/>
    <property type="evidence" value="ECO:0007669"/>
    <property type="project" value="UniProtKB-KW"/>
</dbReference>
<feature type="domain" description="HTH luxR-type" evidence="6">
    <location>
        <begin position="153"/>
        <end position="218"/>
    </location>
</feature>
<evidence type="ECO:0000259" key="7">
    <source>
        <dbReference type="PROSITE" id="PS50110"/>
    </source>
</evidence>
<evidence type="ECO:0000256" key="1">
    <source>
        <dbReference type="ARBA" id="ARBA00022553"/>
    </source>
</evidence>
<evidence type="ECO:0000313" key="8">
    <source>
        <dbReference type="EMBL" id="QOY86008.1"/>
    </source>
</evidence>
<evidence type="ECO:0000256" key="4">
    <source>
        <dbReference type="ARBA" id="ARBA00023163"/>
    </source>
</evidence>
<dbReference type="SUPFAM" id="SSF52172">
    <property type="entry name" value="CheY-like"/>
    <property type="match status" value="1"/>
</dbReference>
<dbReference type="AlphaFoldDB" id="A0A7S7NLX3"/>
<dbReference type="Pfam" id="PF00196">
    <property type="entry name" value="GerE"/>
    <property type="match status" value="1"/>
</dbReference>
<protein>
    <submittedName>
        <fullName evidence="8">Response regulator transcription factor</fullName>
    </submittedName>
</protein>
<accession>A0A7S7NLX3</accession>
<sequence length="222" mass="24490">MPAAKIRSVIIAEELALFRDGIAALCELSGRFHVVGCTSDGEQAWKLLEEKTPDVVLVDLQIPQLHSLEIAKRLTEPGDGMRPVPTRCVILAMRRDRKTVLEVLRAGAQGYLLKTSTGAQLVDCLEQVIEGGIYVSPAVDVQSLFAPEKRGMVEDPISRLSAREFQVFSLLVEGVRAKEIAARLQLSPKTVDTYRSNLMKKLDIHDIPGLVKFAIQHQIIPA</sequence>
<dbReference type="InterPro" id="IPR000792">
    <property type="entry name" value="Tscrpt_reg_LuxR_C"/>
</dbReference>
<dbReference type="PROSITE" id="PS00622">
    <property type="entry name" value="HTH_LUXR_1"/>
    <property type="match status" value="1"/>
</dbReference>
<dbReference type="RefSeq" id="WP_194447677.1">
    <property type="nucleotide sequence ID" value="NZ_CP063849.1"/>
</dbReference>
<evidence type="ECO:0000259" key="6">
    <source>
        <dbReference type="PROSITE" id="PS50043"/>
    </source>
</evidence>
<dbReference type="Proteomes" id="UP000593892">
    <property type="component" value="Chromosome"/>
</dbReference>
<dbReference type="SMART" id="SM00448">
    <property type="entry name" value="REC"/>
    <property type="match status" value="1"/>
</dbReference>
<evidence type="ECO:0000256" key="5">
    <source>
        <dbReference type="PROSITE-ProRule" id="PRU00169"/>
    </source>
</evidence>
<reference evidence="8 9" key="1">
    <citation type="submission" date="2020-10" db="EMBL/GenBank/DDBJ databases">
        <title>Complete genome sequence of Paludibaculum fermentans P105T, a facultatively anaerobic acidobacterium capable of dissimilatory Fe(III) reduction.</title>
        <authorList>
            <person name="Dedysh S.N."/>
            <person name="Beletsky A.V."/>
            <person name="Kulichevskaya I.S."/>
            <person name="Mardanov A.V."/>
            <person name="Ravin N.V."/>
        </authorList>
    </citation>
    <scope>NUCLEOTIDE SEQUENCE [LARGE SCALE GENOMIC DNA]</scope>
    <source>
        <strain evidence="8 9">P105</strain>
    </source>
</reference>
<keyword evidence="3" id="KW-0238">DNA-binding</keyword>
<organism evidence="8 9">
    <name type="scientific">Paludibaculum fermentans</name>
    <dbReference type="NCBI Taxonomy" id="1473598"/>
    <lineage>
        <taxon>Bacteria</taxon>
        <taxon>Pseudomonadati</taxon>
        <taxon>Acidobacteriota</taxon>
        <taxon>Terriglobia</taxon>
        <taxon>Bryobacterales</taxon>
        <taxon>Bryobacteraceae</taxon>
        <taxon>Paludibaculum</taxon>
    </lineage>
</organism>
<dbReference type="InterPro" id="IPR039420">
    <property type="entry name" value="WalR-like"/>
</dbReference>
<evidence type="ECO:0000313" key="9">
    <source>
        <dbReference type="Proteomes" id="UP000593892"/>
    </source>
</evidence>
<feature type="domain" description="Response regulatory" evidence="7">
    <location>
        <begin position="8"/>
        <end position="129"/>
    </location>
</feature>
<dbReference type="GO" id="GO:0006355">
    <property type="term" value="P:regulation of DNA-templated transcription"/>
    <property type="evidence" value="ECO:0007669"/>
    <property type="project" value="InterPro"/>
</dbReference>
<dbReference type="PANTHER" id="PTHR43214:SF41">
    <property type="entry name" value="NITRATE_NITRITE RESPONSE REGULATOR PROTEIN NARP"/>
    <property type="match status" value="1"/>
</dbReference>
<dbReference type="SMART" id="SM00421">
    <property type="entry name" value="HTH_LUXR"/>
    <property type="match status" value="1"/>
</dbReference>
<keyword evidence="2" id="KW-0805">Transcription regulation</keyword>
<dbReference type="SUPFAM" id="SSF46894">
    <property type="entry name" value="C-terminal effector domain of the bipartite response regulators"/>
    <property type="match status" value="1"/>
</dbReference>